<proteinExistence type="predicted"/>
<dbReference type="EMBL" id="CAJVQB010003888">
    <property type="protein sequence ID" value="CAG8620806.1"/>
    <property type="molecule type" value="Genomic_DNA"/>
</dbReference>
<keyword evidence="3" id="KW-1185">Reference proteome</keyword>
<accession>A0ABN7UN35</accession>
<sequence>MRMPTNYDNTKTREKILGKKGESKARKKSYDDANDEITITSVMTTRRE</sequence>
<comment type="caution">
    <text evidence="2">The sequence shown here is derived from an EMBL/GenBank/DDBJ whole genome shotgun (WGS) entry which is preliminary data.</text>
</comment>
<reference evidence="2 3" key="1">
    <citation type="submission" date="2021-06" db="EMBL/GenBank/DDBJ databases">
        <authorList>
            <person name="Kallberg Y."/>
            <person name="Tangrot J."/>
            <person name="Rosling A."/>
        </authorList>
    </citation>
    <scope>NUCLEOTIDE SEQUENCE [LARGE SCALE GENOMIC DNA]</scope>
    <source>
        <strain evidence="2 3">120-4 pot B 10/14</strain>
    </source>
</reference>
<protein>
    <submittedName>
        <fullName evidence="2">4147_t:CDS:1</fullName>
    </submittedName>
</protein>
<feature type="compositionally biased region" description="Basic and acidic residues" evidence="1">
    <location>
        <begin position="10"/>
        <end position="30"/>
    </location>
</feature>
<evidence type="ECO:0000313" key="2">
    <source>
        <dbReference type="EMBL" id="CAG8620806.1"/>
    </source>
</evidence>
<evidence type="ECO:0000313" key="3">
    <source>
        <dbReference type="Proteomes" id="UP000789901"/>
    </source>
</evidence>
<feature type="region of interest" description="Disordered" evidence="1">
    <location>
        <begin position="1"/>
        <end position="30"/>
    </location>
</feature>
<name>A0ABN7UN35_GIGMA</name>
<evidence type="ECO:0000256" key="1">
    <source>
        <dbReference type="SAM" id="MobiDB-lite"/>
    </source>
</evidence>
<organism evidence="2 3">
    <name type="scientific">Gigaspora margarita</name>
    <dbReference type="NCBI Taxonomy" id="4874"/>
    <lineage>
        <taxon>Eukaryota</taxon>
        <taxon>Fungi</taxon>
        <taxon>Fungi incertae sedis</taxon>
        <taxon>Mucoromycota</taxon>
        <taxon>Glomeromycotina</taxon>
        <taxon>Glomeromycetes</taxon>
        <taxon>Diversisporales</taxon>
        <taxon>Gigasporaceae</taxon>
        <taxon>Gigaspora</taxon>
    </lineage>
</organism>
<gene>
    <name evidence="2" type="ORF">GMARGA_LOCUS7832</name>
</gene>
<dbReference type="Proteomes" id="UP000789901">
    <property type="component" value="Unassembled WGS sequence"/>
</dbReference>